<accession>A0A0D9ZTG3</accession>
<proteinExistence type="predicted"/>
<feature type="region of interest" description="Disordered" evidence="1">
    <location>
        <begin position="108"/>
        <end position="139"/>
    </location>
</feature>
<evidence type="ECO:0000313" key="2">
    <source>
        <dbReference type="EnsemblPlants" id="OGLUM05G01200.1"/>
    </source>
</evidence>
<dbReference type="AlphaFoldDB" id="A0A0D9ZTG3"/>
<dbReference type="PANTHER" id="PTHR35989:SF1">
    <property type="entry name" value="MEDIATOR OF RNA POLYMERASE II TRANSCRIPTION SUBUNIT 32"/>
    <property type="match status" value="1"/>
</dbReference>
<dbReference type="InterPro" id="IPR033244">
    <property type="entry name" value="MED32"/>
</dbReference>
<sequence length="139" mass="15413">MPLGPLAEVKWEVVERVGEKPTTRGDGGEGGRAERGIPGVRGSSAWWWRRASSRVERRQRPRTAMLAAFKQRLKLFRLTCDHAEELIESIRQRIGSECLVDKATSASSSSSFNSLASPTEQPPPQSPCDTPTAQIGRRR</sequence>
<dbReference type="HOGENOM" id="CLU_1848231_0_0_1"/>
<evidence type="ECO:0000256" key="1">
    <source>
        <dbReference type="SAM" id="MobiDB-lite"/>
    </source>
</evidence>
<reference evidence="2" key="1">
    <citation type="submission" date="2015-04" db="UniProtKB">
        <authorList>
            <consortium name="EnsemblPlants"/>
        </authorList>
    </citation>
    <scope>IDENTIFICATION</scope>
</reference>
<feature type="compositionally biased region" description="Low complexity" evidence="1">
    <location>
        <begin position="108"/>
        <end position="117"/>
    </location>
</feature>
<keyword evidence="3" id="KW-1185">Reference proteome</keyword>
<dbReference type="Gramene" id="OGLUM05G01200.1">
    <property type="protein sequence ID" value="OGLUM05G01200.1"/>
    <property type="gene ID" value="OGLUM05G01200"/>
</dbReference>
<evidence type="ECO:0000313" key="3">
    <source>
        <dbReference type="Proteomes" id="UP000026961"/>
    </source>
</evidence>
<dbReference type="GO" id="GO:0006355">
    <property type="term" value="P:regulation of DNA-templated transcription"/>
    <property type="evidence" value="ECO:0007669"/>
    <property type="project" value="InterPro"/>
</dbReference>
<name>A0A0D9ZTG3_9ORYZ</name>
<dbReference type="STRING" id="40148.A0A0D9ZTG3"/>
<dbReference type="GO" id="GO:0016592">
    <property type="term" value="C:mediator complex"/>
    <property type="evidence" value="ECO:0007669"/>
    <property type="project" value="InterPro"/>
</dbReference>
<organism evidence="2">
    <name type="scientific">Oryza glumipatula</name>
    <dbReference type="NCBI Taxonomy" id="40148"/>
    <lineage>
        <taxon>Eukaryota</taxon>
        <taxon>Viridiplantae</taxon>
        <taxon>Streptophyta</taxon>
        <taxon>Embryophyta</taxon>
        <taxon>Tracheophyta</taxon>
        <taxon>Spermatophyta</taxon>
        <taxon>Magnoliopsida</taxon>
        <taxon>Liliopsida</taxon>
        <taxon>Poales</taxon>
        <taxon>Poaceae</taxon>
        <taxon>BOP clade</taxon>
        <taxon>Oryzoideae</taxon>
        <taxon>Oryzeae</taxon>
        <taxon>Oryzinae</taxon>
        <taxon>Oryza</taxon>
    </lineage>
</organism>
<protein>
    <submittedName>
        <fullName evidence="2">Uncharacterized protein</fullName>
    </submittedName>
</protein>
<dbReference type="EnsemblPlants" id="OGLUM05G01200.1">
    <property type="protein sequence ID" value="OGLUM05G01200.1"/>
    <property type="gene ID" value="OGLUM05G01200"/>
</dbReference>
<feature type="compositionally biased region" description="Basic and acidic residues" evidence="1">
    <location>
        <begin position="17"/>
        <end position="35"/>
    </location>
</feature>
<feature type="region of interest" description="Disordered" evidence="1">
    <location>
        <begin position="17"/>
        <end position="37"/>
    </location>
</feature>
<dbReference type="GO" id="GO:0048364">
    <property type="term" value="P:root development"/>
    <property type="evidence" value="ECO:0007669"/>
    <property type="project" value="InterPro"/>
</dbReference>
<dbReference type="PANTHER" id="PTHR35989">
    <property type="entry name" value="MEDIATOR OF RNA POLYMERASE II TRANSCRIPTION SUBUNIT 32"/>
    <property type="match status" value="1"/>
</dbReference>
<dbReference type="GO" id="GO:0009631">
    <property type="term" value="P:cold acclimation"/>
    <property type="evidence" value="ECO:0007669"/>
    <property type="project" value="InterPro"/>
</dbReference>
<dbReference type="GO" id="GO:0010150">
    <property type="term" value="P:leaf senescence"/>
    <property type="evidence" value="ECO:0007669"/>
    <property type="project" value="InterPro"/>
</dbReference>
<reference evidence="2" key="2">
    <citation type="submission" date="2018-05" db="EMBL/GenBank/DDBJ databases">
        <title>OgluRS3 (Oryza glumaepatula Reference Sequence Version 3).</title>
        <authorList>
            <person name="Zhang J."/>
            <person name="Kudrna D."/>
            <person name="Lee S."/>
            <person name="Talag J."/>
            <person name="Welchert J."/>
            <person name="Wing R.A."/>
        </authorList>
    </citation>
    <scope>NUCLEOTIDE SEQUENCE [LARGE SCALE GENOMIC DNA]</scope>
</reference>
<dbReference type="Proteomes" id="UP000026961">
    <property type="component" value="Chromosome 5"/>
</dbReference>